<organism evidence="1">
    <name type="scientific">hydrothermal vent metagenome</name>
    <dbReference type="NCBI Taxonomy" id="652676"/>
    <lineage>
        <taxon>unclassified sequences</taxon>
        <taxon>metagenomes</taxon>
        <taxon>ecological metagenomes</taxon>
    </lineage>
</organism>
<proteinExistence type="predicted"/>
<reference evidence="1" key="1">
    <citation type="submission" date="2018-06" db="EMBL/GenBank/DDBJ databases">
        <authorList>
            <person name="Zhirakovskaya E."/>
        </authorList>
    </citation>
    <scope>NUCLEOTIDE SEQUENCE</scope>
</reference>
<gene>
    <name evidence="1" type="ORF">MNBD_GAMMA11-558</name>
</gene>
<name>A0A3B0XMU4_9ZZZZ</name>
<evidence type="ECO:0000313" key="1">
    <source>
        <dbReference type="EMBL" id="VAW64472.1"/>
    </source>
</evidence>
<dbReference type="AlphaFoldDB" id="A0A3B0XMU4"/>
<accession>A0A3B0XMU4</accession>
<dbReference type="EMBL" id="UOFG01000234">
    <property type="protein sequence ID" value="VAW64472.1"/>
    <property type="molecule type" value="Genomic_DNA"/>
</dbReference>
<protein>
    <submittedName>
        <fullName evidence="1">Uncharacterized protein</fullName>
    </submittedName>
</protein>
<sequence>MSVDFTIAQAGQAQPLFELMVNIECEMEKAGFKKNISVYKVGLDERGVFEESEKYVISGKKFRESESDLKGWEGLSVEFYSKEYTVYFLICNYKNQYINSFIEVSGKVIEKLQSENKINSFMKVISIVALNMKSQGGFGTFELPFEPVPPEKIISCIFNTPDGVPALMGLVSHKVADEVEIRNKASSEFKIYPLNSSFYFFENKDFSS</sequence>